<dbReference type="AlphaFoldDB" id="A0A2N1IW23"/>
<comment type="caution">
    <text evidence="1">The sequence shown here is derived from an EMBL/GenBank/DDBJ whole genome shotgun (WGS) entry which is preliminary data.</text>
</comment>
<proteinExistence type="predicted"/>
<organism evidence="1 2">
    <name type="scientific">Pseudomonas monteilii</name>
    <dbReference type="NCBI Taxonomy" id="76759"/>
    <lineage>
        <taxon>Bacteria</taxon>
        <taxon>Pseudomonadati</taxon>
        <taxon>Pseudomonadota</taxon>
        <taxon>Gammaproteobacteria</taxon>
        <taxon>Pseudomonadales</taxon>
        <taxon>Pseudomonadaceae</taxon>
        <taxon>Pseudomonas</taxon>
    </lineage>
</organism>
<name>A0A2N1IW23_9PSED</name>
<protein>
    <submittedName>
        <fullName evidence="1">Uncharacterized protein</fullName>
    </submittedName>
</protein>
<dbReference type="EMBL" id="PJCG01000008">
    <property type="protein sequence ID" value="PKI24926.1"/>
    <property type="molecule type" value="Genomic_DNA"/>
</dbReference>
<accession>A0A2N1IW23</accession>
<dbReference type="RefSeq" id="WP_101196136.1">
    <property type="nucleotide sequence ID" value="NZ_PJCG01000008.1"/>
</dbReference>
<evidence type="ECO:0000313" key="1">
    <source>
        <dbReference type="EMBL" id="PKI24926.1"/>
    </source>
</evidence>
<evidence type="ECO:0000313" key="2">
    <source>
        <dbReference type="Proteomes" id="UP000233399"/>
    </source>
</evidence>
<gene>
    <name evidence="1" type="ORF">CXB65_06510</name>
</gene>
<sequence length="305" mass="35023">MIGIMGSTSIEVKHEQGAKIITITQRGSLKNNVIPSVIVVCEDAIAEAVLDLVRAETKGSYRVVTAGAWGNMATLLYGMYFYRNHLQQTGDKRFLEVLCVTDGDITPHWFEKVIEETHRGSHAPENIKETLSLIKQNLISFELSEQPEKAKGIPEYNHRKWLEEISPDQVNKHFESRLAELNSCLERCARDQEGGIEIEIFHIKKEISETLRIIEISQKMKFKAVEGFVDYHAYYKRLSAVLKRGDTLMHYRQDDIVYAVLCIIRKFNPARWSAYIAPVKKAMREASCNQADVFRKDRFNNTEIV</sequence>
<reference evidence="1 2" key="1">
    <citation type="submission" date="2017-12" db="EMBL/GenBank/DDBJ databases">
        <title>Isolation and characterization of an aerobic denitrifying Pseudomonas monteilii CY06 from aquaculture ponds.</title>
        <authorList>
            <person name="Ma Q."/>
            <person name="Cai Y."/>
            <person name="He Z."/>
        </authorList>
    </citation>
    <scope>NUCLEOTIDE SEQUENCE [LARGE SCALE GENOMIC DNA]</scope>
    <source>
        <strain evidence="1 2">CY06</strain>
    </source>
</reference>
<dbReference type="Proteomes" id="UP000233399">
    <property type="component" value="Unassembled WGS sequence"/>
</dbReference>